<accession>A0A4Z2INN1</accession>
<dbReference type="OrthoDB" id="5982228at2759"/>
<feature type="transmembrane region" description="Helical" evidence="5">
    <location>
        <begin position="448"/>
        <end position="473"/>
    </location>
</feature>
<proteinExistence type="predicted"/>
<evidence type="ECO:0000256" key="3">
    <source>
        <dbReference type="ARBA" id="ARBA00022989"/>
    </source>
</evidence>
<feature type="transmembrane region" description="Helical" evidence="5">
    <location>
        <begin position="247"/>
        <end position="272"/>
    </location>
</feature>
<feature type="transmembrane region" description="Helical" evidence="5">
    <location>
        <begin position="50"/>
        <end position="70"/>
    </location>
</feature>
<dbReference type="GO" id="GO:0016020">
    <property type="term" value="C:membrane"/>
    <property type="evidence" value="ECO:0007669"/>
    <property type="project" value="UniProtKB-SubCell"/>
</dbReference>
<feature type="transmembrane region" description="Helical" evidence="5">
    <location>
        <begin position="410"/>
        <end position="428"/>
    </location>
</feature>
<sequence length="531" mass="56370">MESNSDRLNLKREVGIIGAVSFIAGTIIGSGIFISPQFVLSAIGSPGASFIIWTCCGLIAMLAGLCYAELGTVIPESGGEFVYILQTAGRVVAFMFTLSFIAVMRPASATGVALSFAEYVVAPFYSDCAPPQLVLKLVAAVAILGLTAVNCLSTRLATGIQVVSMVFKLLALVVIILGGAVMLFQGHTKNFENSFEGTNTDISSIGIAFYQGLWSFGGWNTLNYVTEELKHPETMESDTQKLNLKREVGIIGAVSFIAGTMIGSGIFISPQFVLSAIGSPGASFIIWTCCGLIAMLGGLCYAELGTVIPDSGAEYIYILRTAGRVVAFMFVFSFIIVMRPASATGIALSLAEYVVAPFYSGCTPPQAAVKCVAAAAILVVALVNCLSVRLATGIQGVASECSASLPSQEFASFASFTSFTSFTSFPSFPSFPSSDSSSVFLPGSSSSFSSPVFFFLFFFFVSSCSSSSTFFLLCCEQTLQSESVSLMARKWRPVRRAGTPLPVILSQGAGSWHMLSWSMVKGRHRTDLFFI</sequence>
<feature type="transmembrane region" description="Helical" evidence="5">
    <location>
        <begin position="325"/>
        <end position="347"/>
    </location>
</feature>
<organism evidence="6 7">
    <name type="scientific">Liparis tanakae</name>
    <name type="common">Tanaka's snailfish</name>
    <dbReference type="NCBI Taxonomy" id="230148"/>
    <lineage>
        <taxon>Eukaryota</taxon>
        <taxon>Metazoa</taxon>
        <taxon>Chordata</taxon>
        <taxon>Craniata</taxon>
        <taxon>Vertebrata</taxon>
        <taxon>Euteleostomi</taxon>
        <taxon>Actinopterygii</taxon>
        <taxon>Neopterygii</taxon>
        <taxon>Teleostei</taxon>
        <taxon>Neoteleostei</taxon>
        <taxon>Acanthomorphata</taxon>
        <taxon>Eupercaria</taxon>
        <taxon>Perciformes</taxon>
        <taxon>Cottioidei</taxon>
        <taxon>Cottales</taxon>
        <taxon>Liparidae</taxon>
        <taxon>Liparis</taxon>
    </lineage>
</organism>
<comment type="caution">
    <text evidence="6">The sequence shown here is derived from an EMBL/GenBank/DDBJ whole genome shotgun (WGS) entry which is preliminary data.</text>
</comment>
<keyword evidence="7" id="KW-1185">Reference proteome</keyword>
<evidence type="ECO:0000256" key="1">
    <source>
        <dbReference type="ARBA" id="ARBA00004141"/>
    </source>
</evidence>
<dbReference type="InterPro" id="IPR050598">
    <property type="entry name" value="AminoAcid_Transporter"/>
</dbReference>
<keyword evidence="2 5" id="KW-0812">Transmembrane</keyword>
<dbReference type="PANTHER" id="PTHR11785">
    <property type="entry name" value="AMINO ACID TRANSPORTER"/>
    <property type="match status" value="1"/>
</dbReference>
<feature type="transmembrane region" description="Helical" evidence="5">
    <location>
        <begin position="133"/>
        <end position="153"/>
    </location>
</feature>
<dbReference type="Proteomes" id="UP000314294">
    <property type="component" value="Unassembled WGS sequence"/>
</dbReference>
<evidence type="ECO:0000313" key="6">
    <source>
        <dbReference type="EMBL" id="TNN78842.1"/>
    </source>
</evidence>
<reference evidence="6 7" key="1">
    <citation type="submission" date="2019-03" db="EMBL/GenBank/DDBJ databases">
        <title>First draft genome of Liparis tanakae, snailfish: a comprehensive survey of snailfish specific genes.</title>
        <authorList>
            <person name="Kim W."/>
            <person name="Song I."/>
            <person name="Jeong J.-H."/>
            <person name="Kim D."/>
            <person name="Kim S."/>
            <person name="Ryu S."/>
            <person name="Song J.Y."/>
            <person name="Lee S.K."/>
        </authorList>
    </citation>
    <scope>NUCLEOTIDE SEQUENCE [LARGE SCALE GENOMIC DNA]</scope>
    <source>
        <tissue evidence="6">Muscle</tissue>
    </source>
</reference>
<feature type="transmembrane region" description="Helical" evidence="5">
    <location>
        <begin position="205"/>
        <end position="226"/>
    </location>
</feature>
<feature type="transmembrane region" description="Helical" evidence="5">
    <location>
        <begin position="14"/>
        <end position="38"/>
    </location>
</feature>
<evidence type="ECO:0000313" key="7">
    <source>
        <dbReference type="Proteomes" id="UP000314294"/>
    </source>
</evidence>
<feature type="transmembrane region" description="Helical" evidence="5">
    <location>
        <begin position="165"/>
        <end position="185"/>
    </location>
</feature>
<feature type="transmembrane region" description="Helical" evidence="5">
    <location>
        <begin position="284"/>
        <end position="304"/>
    </location>
</feature>
<dbReference type="GO" id="GO:0015179">
    <property type="term" value="F:L-amino acid transmembrane transporter activity"/>
    <property type="evidence" value="ECO:0007669"/>
    <property type="project" value="TreeGrafter"/>
</dbReference>
<evidence type="ECO:0000256" key="2">
    <source>
        <dbReference type="ARBA" id="ARBA00022692"/>
    </source>
</evidence>
<dbReference type="EMBL" id="SRLO01000070">
    <property type="protein sequence ID" value="TNN78842.1"/>
    <property type="molecule type" value="Genomic_DNA"/>
</dbReference>
<dbReference type="AlphaFoldDB" id="A0A4Z2INN1"/>
<dbReference type="Gene3D" id="1.20.1740.10">
    <property type="entry name" value="Amino acid/polyamine transporter I"/>
    <property type="match status" value="2"/>
</dbReference>
<dbReference type="Pfam" id="PF13520">
    <property type="entry name" value="AA_permease_2"/>
    <property type="match status" value="2"/>
</dbReference>
<gene>
    <name evidence="6" type="primary">Slc7a9</name>
    <name evidence="6" type="ORF">EYF80_011012</name>
</gene>
<feature type="transmembrane region" description="Helical" evidence="5">
    <location>
        <begin position="82"/>
        <end position="104"/>
    </location>
</feature>
<name>A0A4Z2INN1_9TELE</name>
<keyword evidence="4 5" id="KW-0472">Membrane</keyword>
<evidence type="ECO:0000256" key="4">
    <source>
        <dbReference type="ARBA" id="ARBA00023136"/>
    </source>
</evidence>
<keyword evidence="3 5" id="KW-1133">Transmembrane helix</keyword>
<protein>
    <submittedName>
        <fullName evidence="6">B(0,+)-type amino acid transporter 1</fullName>
    </submittedName>
</protein>
<evidence type="ECO:0000256" key="5">
    <source>
        <dbReference type="SAM" id="Phobius"/>
    </source>
</evidence>
<dbReference type="PANTHER" id="PTHR11785:SF340">
    <property type="entry name" value="AROMATIC-PREFERRING AMINO ACID TRANSPORTER"/>
    <property type="match status" value="1"/>
</dbReference>
<comment type="subcellular location">
    <subcellularLocation>
        <location evidence="1">Membrane</location>
        <topology evidence="1">Multi-pass membrane protein</topology>
    </subcellularLocation>
</comment>
<dbReference type="FunFam" id="1.20.1740.10:FF:000056">
    <property type="entry name" value="Y+L amino acid transporter 2"/>
    <property type="match status" value="1"/>
</dbReference>
<feature type="transmembrane region" description="Helical" evidence="5">
    <location>
        <begin position="367"/>
        <end position="390"/>
    </location>
</feature>
<dbReference type="InterPro" id="IPR002293">
    <property type="entry name" value="AA/rel_permease1"/>
</dbReference>